<accession>A0A9K3NY23</accession>
<evidence type="ECO:0000313" key="1">
    <source>
        <dbReference type="EMBL" id="KAF5816230.1"/>
    </source>
</evidence>
<protein>
    <submittedName>
        <fullName evidence="1">Uncharacterized protein</fullName>
    </submittedName>
</protein>
<name>A0A9K3NY23_HELAN</name>
<comment type="caution">
    <text evidence="1">The sequence shown here is derived from an EMBL/GenBank/DDBJ whole genome shotgun (WGS) entry which is preliminary data.</text>
</comment>
<sequence>MNFCVFPGLGTPKTTLDCFFCVPLFMVLRVSNLFSLLALLPRSIDIPMEDIGIFLDS</sequence>
<dbReference type="Gramene" id="mRNA:HanXRQr2_Chr03g0132061">
    <property type="protein sequence ID" value="CDS:HanXRQr2_Chr03g0132061.1"/>
    <property type="gene ID" value="HanXRQr2_Chr03g0132061"/>
</dbReference>
<keyword evidence="2" id="KW-1185">Reference proteome</keyword>
<reference evidence="1" key="2">
    <citation type="submission" date="2020-06" db="EMBL/GenBank/DDBJ databases">
        <title>Helianthus annuus Genome sequencing and assembly Release 2.</title>
        <authorList>
            <person name="Gouzy J."/>
            <person name="Langlade N."/>
            <person name="Munos S."/>
        </authorList>
    </citation>
    <scope>NUCLEOTIDE SEQUENCE</scope>
    <source>
        <tissue evidence="1">Leaves</tissue>
    </source>
</reference>
<proteinExistence type="predicted"/>
<evidence type="ECO:0000313" key="2">
    <source>
        <dbReference type="Proteomes" id="UP000215914"/>
    </source>
</evidence>
<organism evidence="1 2">
    <name type="scientific">Helianthus annuus</name>
    <name type="common">Common sunflower</name>
    <dbReference type="NCBI Taxonomy" id="4232"/>
    <lineage>
        <taxon>Eukaryota</taxon>
        <taxon>Viridiplantae</taxon>
        <taxon>Streptophyta</taxon>
        <taxon>Embryophyta</taxon>
        <taxon>Tracheophyta</taxon>
        <taxon>Spermatophyta</taxon>
        <taxon>Magnoliopsida</taxon>
        <taxon>eudicotyledons</taxon>
        <taxon>Gunneridae</taxon>
        <taxon>Pentapetalae</taxon>
        <taxon>asterids</taxon>
        <taxon>campanulids</taxon>
        <taxon>Asterales</taxon>
        <taxon>Asteraceae</taxon>
        <taxon>Asteroideae</taxon>
        <taxon>Heliantheae alliance</taxon>
        <taxon>Heliantheae</taxon>
        <taxon>Helianthus</taxon>
    </lineage>
</organism>
<gene>
    <name evidence="1" type="ORF">HanXRQr2_Chr03g0132061</name>
</gene>
<dbReference type="EMBL" id="MNCJ02000318">
    <property type="protein sequence ID" value="KAF5816230.1"/>
    <property type="molecule type" value="Genomic_DNA"/>
</dbReference>
<dbReference type="AlphaFoldDB" id="A0A9K3NY23"/>
<reference evidence="1" key="1">
    <citation type="journal article" date="2017" name="Nature">
        <title>The sunflower genome provides insights into oil metabolism, flowering and Asterid evolution.</title>
        <authorList>
            <person name="Badouin H."/>
            <person name="Gouzy J."/>
            <person name="Grassa C.J."/>
            <person name="Murat F."/>
            <person name="Staton S.E."/>
            <person name="Cottret L."/>
            <person name="Lelandais-Briere C."/>
            <person name="Owens G.L."/>
            <person name="Carrere S."/>
            <person name="Mayjonade B."/>
            <person name="Legrand L."/>
            <person name="Gill N."/>
            <person name="Kane N.C."/>
            <person name="Bowers J.E."/>
            <person name="Hubner S."/>
            <person name="Bellec A."/>
            <person name="Berard A."/>
            <person name="Berges H."/>
            <person name="Blanchet N."/>
            <person name="Boniface M.C."/>
            <person name="Brunel D."/>
            <person name="Catrice O."/>
            <person name="Chaidir N."/>
            <person name="Claudel C."/>
            <person name="Donnadieu C."/>
            <person name="Faraut T."/>
            <person name="Fievet G."/>
            <person name="Helmstetter N."/>
            <person name="King M."/>
            <person name="Knapp S.J."/>
            <person name="Lai Z."/>
            <person name="Le Paslier M.C."/>
            <person name="Lippi Y."/>
            <person name="Lorenzon L."/>
            <person name="Mandel J.R."/>
            <person name="Marage G."/>
            <person name="Marchand G."/>
            <person name="Marquand E."/>
            <person name="Bret-Mestries E."/>
            <person name="Morien E."/>
            <person name="Nambeesan S."/>
            <person name="Nguyen T."/>
            <person name="Pegot-Espagnet P."/>
            <person name="Pouilly N."/>
            <person name="Raftis F."/>
            <person name="Sallet E."/>
            <person name="Schiex T."/>
            <person name="Thomas J."/>
            <person name="Vandecasteele C."/>
            <person name="Vares D."/>
            <person name="Vear F."/>
            <person name="Vautrin S."/>
            <person name="Crespi M."/>
            <person name="Mangin B."/>
            <person name="Burke J.M."/>
            <person name="Salse J."/>
            <person name="Munos S."/>
            <person name="Vincourt P."/>
            <person name="Rieseberg L.H."/>
            <person name="Langlade N.B."/>
        </authorList>
    </citation>
    <scope>NUCLEOTIDE SEQUENCE</scope>
    <source>
        <tissue evidence="1">Leaves</tissue>
    </source>
</reference>
<dbReference type="Proteomes" id="UP000215914">
    <property type="component" value="Unassembled WGS sequence"/>
</dbReference>